<dbReference type="AlphaFoldDB" id="A0A9W7G8A1"/>
<evidence type="ECO:0000313" key="4">
    <source>
        <dbReference type="Proteomes" id="UP001165065"/>
    </source>
</evidence>
<evidence type="ECO:0000259" key="2">
    <source>
        <dbReference type="Pfam" id="PF00646"/>
    </source>
</evidence>
<feature type="compositionally biased region" description="Basic and acidic residues" evidence="1">
    <location>
        <begin position="31"/>
        <end position="52"/>
    </location>
</feature>
<dbReference type="SUPFAM" id="SSF52047">
    <property type="entry name" value="RNI-like"/>
    <property type="match status" value="1"/>
</dbReference>
<evidence type="ECO:0000256" key="1">
    <source>
        <dbReference type="SAM" id="MobiDB-lite"/>
    </source>
</evidence>
<comment type="caution">
    <text evidence="3">The sequence shown here is derived from an EMBL/GenBank/DDBJ whole genome shotgun (WGS) entry which is preliminary data.</text>
</comment>
<sequence length="429" mass="48479">MSKRQRTELSGPSELEKRLTNANSELQAENDDLKDMLEMTRSSSEKSKAERDAAIAENTSLMTRIAELEERQAGLGSTLDAQKEENKKLKELLESSPALRVYLQSLTRENAVKHARLAKERLCFADMPVDVIVLILRYLSFKDVLSCRLMGTLWASEEVANATADRNDEFDVKHGHWIGKRQKCIEEYTRLFGRGLTNLNFDYHVFDQVVLLTITPNLLRSVLASCPYANSTYLTGAKLTLDVLRVFFETTSITDITIQDCDLLDVTPDDLLVMLRGAPQIKELGLFDENHSVSFPSLADILDAAPNLEELYTNFTSEDVVTCLHGLRQLSMCCGELKDRHLLQISAHLHKLEEAEFAYSLDNVSPNAFLAFVRLTPTLKVASDQGVHEREDAEDGIDLTPDHPMWIKAQDILQERRGTPYMVWGGVWE</sequence>
<dbReference type="EMBL" id="BRYA01000108">
    <property type="protein sequence ID" value="GMI39692.1"/>
    <property type="molecule type" value="Genomic_DNA"/>
</dbReference>
<protein>
    <recommendedName>
        <fullName evidence="2">F-box domain-containing protein</fullName>
    </recommendedName>
</protein>
<dbReference type="InterPro" id="IPR001810">
    <property type="entry name" value="F-box_dom"/>
</dbReference>
<proteinExistence type="predicted"/>
<dbReference type="InterPro" id="IPR032675">
    <property type="entry name" value="LRR_dom_sf"/>
</dbReference>
<dbReference type="Proteomes" id="UP001165065">
    <property type="component" value="Unassembled WGS sequence"/>
</dbReference>
<evidence type="ECO:0000313" key="3">
    <source>
        <dbReference type="EMBL" id="GMI39692.1"/>
    </source>
</evidence>
<dbReference type="OrthoDB" id="10267689at2759"/>
<organism evidence="3 4">
    <name type="scientific">Triparma columacea</name>
    <dbReference type="NCBI Taxonomy" id="722753"/>
    <lineage>
        <taxon>Eukaryota</taxon>
        <taxon>Sar</taxon>
        <taxon>Stramenopiles</taxon>
        <taxon>Ochrophyta</taxon>
        <taxon>Bolidophyceae</taxon>
        <taxon>Parmales</taxon>
        <taxon>Triparmaceae</taxon>
        <taxon>Triparma</taxon>
    </lineage>
</organism>
<reference evidence="4" key="1">
    <citation type="journal article" date="2023" name="Commun. Biol.">
        <title>Genome analysis of Parmales, the sister group of diatoms, reveals the evolutionary specialization of diatoms from phago-mixotrophs to photoautotrophs.</title>
        <authorList>
            <person name="Ban H."/>
            <person name="Sato S."/>
            <person name="Yoshikawa S."/>
            <person name="Yamada K."/>
            <person name="Nakamura Y."/>
            <person name="Ichinomiya M."/>
            <person name="Sato N."/>
            <person name="Blanc-Mathieu R."/>
            <person name="Endo H."/>
            <person name="Kuwata A."/>
            <person name="Ogata H."/>
        </authorList>
    </citation>
    <scope>NUCLEOTIDE SEQUENCE [LARGE SCALE GENOMIC DNA]</scope>
</reference>
<dbReference type="Pfam" id="PF00646">
    <property type="entry name" value="F-box"/>
    <property type="match status" value="1"/>
</dbReference>
<dbReference type="Gene3D" id="3.80.10.10">
    <property type="entry name" value="Ribonuclease Inhibitor"/>
    <property type="match status" value="1"/>
</dbReference>
<feature type="domain" description="F-box" evidence="2">
    <location>
        <begin position="125"/>
        <end position="149"/>
    </location>
</feature>
<dbReference type="SUPFAM" id="SSF81383">
    <property type="entry name" value="F-box domain"/>
    <property type="match status" value="1"/>
</dbReference>
<accession>A0A9W7G8A1</accession>
<feature type="region of interest" description="Disordered" evidence="1">
    <location>
        <begin position="1"/>
        <end position="52"/>
    </location>
</feature>
<keyword evidence="4" id="KW-1185">Reference proteome</keyword>
<gene>
    <name evidence="3" type="ORF">TrCOL_g135</name>
</gene>
<dbReference type="InterPro" id="IPR036047">
    <property type="entry name" value="F-box-like_dom_sf"/>
</dbReference>
<name>A0A9W7G8A1_9STRA</name>